<comment type="caution">
    <text evidence="3">The sequence shown here is derived from an EMBL/GenBank/DDBJ whole genome shotgun (WGS) entry which is preliminary data.</text>
</comment>
<evidence type="ECO:0000256" key="1">
    <source>
        <dbReference type="SAM" id="MobiDB-lite"/>
    </source>
</evidence>
<sequence length="364" mass="38511">MTMDHVQDPQFATPVAPTPLPLRFSAPPGWPRPSVDWLAANQGWDPPAGWTPAPGVAPAPVGWVWWTRDEVGWKRATGAIRTAFLRRIIVAASVSVIGIALTVATLTLHTTFVFVAWGAIIFGPVTVIRNLVALRRANAAFLVSIRGKAAEVRQTLDTTTYSSYLAGNPPEPLPFDAFLAQRSGEAWSFTGVWPLTQNHLGVTDQFAFPAPPTSKARTVSTVVFAGIAAVVLIGIVVTSVGAAHTGSSTASVVRGDGGTSASGPADVQALPAGDRDFTTTFLDEDASSTATCNADYCWGVRITSKSTCTKAEIVMEFSPTKTGEPTRHESYILPLKNGTGDIAAAALDRTENYADIADSWCLAS</sequence>
<organism evidence="3 4">
    <name type="scientific">Frondihabitans cladoniiphilus</name>
    <dbReference type="NCBI Taxonomy" id="715785"/>
    <lineage>
        <taxon>Bacteria</taxon>
        <taxon>Bacillati</taxon>
        <taxon>Actinomycetota</taxon>
        <taxon>Actinomycetes</taxon>
        <taxon>Micrococcales</taxon>
        <taxon>Microbacteriaceae</taxon>
        <taxon>Frondihabitans</taxon>
    </lineage>
</organism>
<evidence type="ECO:0000313" key="4">
    <source>
        <dbReference type="Proteomes" id="UP001501295"/>
    </source>
</evidence>
<evidence type="ECO:0000313" key="3">
    <source>
        <dbReference type="EMBL" id="GAA4671887.1"/>
    </source>
</evidence>
<gene>
    <name evidence="3" type="ORF">GCM10025780_14720</name>
</gene>
<feature type="region of interest" description="Disordered" evidence="1">
    <location>
        <begin position="248"/>
        <end position="269"/>
    </location>
</feature>
<feature type="transmembrane region" description="Helical" evidence="2">
    <location>
        <begin position="222"/>
        <end position="243"/>
    </location>
</feature>
<protein>
    <submittedName>
        <fullName evidence="3">Uncharacterized protein</fullName>
    </submittedName>
</protein>
<reference evidence="4" key="1">
    <citation type="journal article" date="2019" name="Int. J. Syst. Evol. Microbiol.">
        <title>The Global Catalogue of Microorganisms (GCM) 10K type strain sequencing project: providing services to taxonomists for standard genome sequencing and annotation.</title>
        <authorList>
            <consortium name="The Broad Institute Genomics Platform"/>
            <consortium name="The Broad Institute Genome Sequencing Center for Infectious Disease"/>
            <person name="Wu L."/>
            <person name="Ma J."/>
        </authorList>
    </citation>
    <scope>NUCLEOTIDE SEQUENCE [LARGE SCALE GENOMIC DNA]</scope>
    <source>
        <strain evidence="4">JCM 18956</strain>
    </source>
</reference>
<keyword evidence="4" id="KW-1185">Reference proteome</keyword>
<feature type="transmembrane region" description="Helical" evidence="2">
    <location>
        <begin position="84"/>
        <end position="106"/>
    </location>
</feature>
<proteinExistence type="predicted"/>
<keyword evidence="2" id="KW-0812">Transmembrane</keyword>
<keyword evidence="2" id="KW-1133">Transmembrane helix</keyword>
<dbReference type="EMBL" id="BAABLM010000002">
    <property type="protein sequence ID" value="GAA4671887.1"/>
    <property type="molecule type" value="Genomic_DNA"/>
</dbReference>
<name>A0ABP8VU30_9MICO</name>
<evidence type="ECO:0000256" key="2">
    <source>
        <dbReference type="SAM" id="Phobius"/>
    </source>
</evidence>
<dbReference type="Proteomes" id="UP001501295">
    <property type="component" value="Unassembled WGS sequence"/>
</dbReference>
<accession>A0ABP8VU30</accession>
<feature type="transmembrane region" description="Helical" evidence="2">
    <location>
        <begin position="112"/>
        <end position="132"/>
    </location>
</feature>
<keyword evidence="2" id="KW-0472">Membrane</keyword>